<keyword evidence="6 9" id="KW-1133">Transmembrane helix</keyword>
<feature type="transmembrane region" description="Helical" evidence="9">
    <location>
        <begin position="140"/>
        <end position="159"/>
    </location>
</feature>
<sequence>MAAFWILQGLNTLQYAALLFLISAGLSVSFGLMGFVNLAHGALYMLGAYIGIWVAGQHGFWTGMIAAPLAVGAIGGALYLALLHRVARLGPMPQVLVSFGLVFILTEITRILWGDNPLGLEPPALLAGRIPLPGAAYPHYRLFVIALGFGLALVLWFCVNRTALGASLRASVENREMARAIGIDTDRLLLLAFTLGSALAGLGGVIAAPITAANTGMAISILVPALIVTVIGGTGSISGAIVGALIVAAVEVLGAAFLPRAGGVLIYAMLIAALIWRPEGLFQARAVR</sequence>
<evidence type="ECO:0000313" key="11">
    <source>
        <dbReference type="Proteomes" id="UP000315344"/>
    </source>
</evidence>
<evidence type="ECO:0000256" key="3">
    <source>
        <dbReference type="ARBA" id="ARBA00022475"/>
    </source>
</evidence>
<comment type="subcellular location">
    <subcellularLocation>
        <location evidence="1">Cell membrane</location>
        <topology evidence="1">Multi-pass membrane protein</topology>
    </subcellularLocation>
</comment>
<evidence type="ECO:0000256" key="2">
    <source>
        <dbReference type="ARBA" id="ARBA00022448"/>
    </source>
</evidence>
<dbReference type="AlphaFoldDB" id="A0A533I5Q6"/>
<evidence type="ECO:0000256" key="4">
    <source>
        <dbReference type="ARBA" id="ARBA00022692"/>
    </source>
</evidence>
<evidence type="ECO:0000256" key="9">
    <source>
        <dbReference type="SAM" id="Phobius"/>
    </source>
</evidence>
<comment type="similarity">
    <text evidence="8">Belongs to the binding-protein-dependent transport system permease family. LivHM subfamily.</text>
</comment>
<feature type="transmembrane region" description="Helical" evidence="9">
    <location>
        <begin position="12"/>
        <end position="35"/>
    </location>
</feature>
<organism evidence="10 11">
    <name type="scientific">Paracoccus denitrificans</name>
    <dbReference type="NCBI Taxonomy" id="266"/>
    <lineage>
        <taxon>Bacteria</taxon>
        <taxon>Pseudomonadati</taxon>
        <taxon>Pseudomonadota</taxon>
        <taxon>Alphaproteobacteria</taxon>
        <taxon>Rhodobacterales</taxon>
        <taxon>Paracoccaceae</taxon>
        <taxon>Paracoccus</taxon>
    </lineage>
</organism>
<feature type="transmembrane region" description="Helical" evidence="9">
    <location>
        <begin position="65"/>
        <end position="83"/>
    </location>
</feature>
<keyword evidence="4 9" id="KW-0812">Transmembrane</keyword>
<accession>A0A533I5Q6</accession>
<evidence type="ECO:0000256" key="1">
    <source>
        <dbReference type="ARBA" id="ARBA00004651"/>
    </source>
</evidence>
<gene>
    <name evidence="10" type="ORF">DI616_10720</name>
</gene>
<feature type="transmembrane region" description="Helical" evidence="9">
    <location>
        <begin position="95"/>
        <end position="113"/>
    </location>
</feature>
<keyword evidence="3" id="KW-1003">Cell membrane</keyword>
<feature type="transmembrane region" description="Helical" evidence="9">
    <location>
        <begin position="188"/>
        <end position="211"/>
    </location>
</feature>
<name>A0A533I5Q6_PARDE</name>
<evidence type="ECO:0000313" key="10">
    <source>
        <dbReference type="EMBL" id="TKW66423.1"/>
    </source>
</evidence>
<dbReference type="Pfam" id="PF02653">
    <property type="entry name" value="BPD_transp_2"/>
    <property type="match status" value="1"/>
</dbReference>
<dbReference type="EMBL" id="VAFL01000007">
    <property type="protein sequence ID" value="TKW66423.1"/>
    <property type="molecule type" value="Genomic_DNA"/>
</dbReference>
<feature type="transmembrane region" description="Helical" evidence="9">
    <location>
        <begin position="217"/>
        <end position="250"/>
    </location>
</feature>
<keyword evidence="5" id="KW-0029">Amino-acid transport</keyword>
<dbReference type="GO" id="GO:0022857">
    <property type="term" value="F:transmembrane transporter activity"/>
    <property type="evidence" value="ECO:0007669"/>
    <property type="project" value="InterPro"/>
</dbReference>
<dbReference type="Proteomes" id="UP000315344">
    <property type="component" value="Unassembled WGS sequence"/>
</dbReference>
<dbReference type="GO" id="GO:0005886">
    <property type="term" value="C:plasma membrane"/>
    <property type="evidence" value="ECO:0007669"/>
    <property type="project" value="UniProtKB-SubCell"/>
</dbReference>
<dbReference type="PANTHER" id="PTHR11795:SF442">
    <property type="entry name" value="ABC TRANSPORTER ATP-BINDING PROTEIN"/>
    <property type="match status" value="1"/>
</dbReference>
<reference evidence="10 11" key="1">
    <citation type="journal article" date="2017" name="Nat. Commun.">
        <title>In situ click chemistry generation of cyclooxygenase-2 inhibitors.</title>
        <authorList>
            <person name="Bhardwaj A."/>
            <person name="Kaur J."/>
            <person name="Wuest M."/>
            <person name="Wuest F."/>
        </authorList>
    </citation>
    <scope>NUCLEOTIDE SEQUENCE [LARGE SCALE GENOMIC DNA]</scope>
    <source>
        <strain evidence="10">S2_012_000_R3_94</strain>
    </source>
</reference>
<evidence type="ECO:0000256" key="7">
    <source>
        <dbReference type="ARBA" id="ARBA00023136"/>
    </source>
</evidence>
<dbReference type="InterPro" id="IPR052157">
    <property type="entry name" value="BCAA_transport_permease"/>
</dbReference>
<evidence type="ECO:0000256" key="6">
    <source>
        <dbReference type="ARBA" id="ARBA00022989"/>
    </source>
</evidence>
<proteinExistence type="inferred from homology"/>
<feature type="transmembrane region" description="Helical" evidence="9">
    <location>
        <begin position="257"/>
        <end position="276"/>
    </location>
</feature>
<evidence type="ECO:0000256" key="8">
    <source>
        <dbReference type="ARBA" id="ARBA00037998"/>
    </source>
</evidence>
<dbReference type="InterPro" id="IPR001851">
    <property type="entry name" value="ABC_transp_permease"/>
</dbReference>
<dbReference type="PANTHER" id="PTHR11795">
    <property type="entry name" value="BRANCHED-CHAIN AMINO ACID TRANSPORT SYSTEM PERMEASE PROTEIN LIVH"/>
    <property type="match status" value="1"/>
</dbReference>
<dbReference type="CDD" id="cd06582">
    <property type="entry name" value="TM_PBP1_LivH_like"/>
    <property type="match status" value="1"/>
</dbReference>
<comment type="caution">
    <text evidence="10">The sequence shown here is derived from an EMBL/GenBank/DDBJ whole genome shotgun (WGS) entry which is preliminary data.</text>
</comment>
<dbReference type="GO" id="GO:0006865">
    <property type="term" value="P:amino acid transport"/>
    <property type="evidence" value="ECO:0007669"/>
    <property type="project" value="UniProtKB-KW"/>
</dbReference>
<feature type="transmembrane region" description="Helical" evidence="9">
    <location>
        <begin position="42"/>
        <end position="59"/>
    </location>
</feature>
<protein>
    <submittedName>
        <fullName evidence="10">Branched-chain amino acid ABC transporter permease</fullName>
    </submittedName>
</protein>
<keyword evidence="7 9" id="KW-0472">Membrane</keyword>
<evidence type="ECO:0000256" key="5">
    <source>
        <dbReference type="ARBA" id="ARBA00022970"/>
    </source>
</evidence>
<keyword evidence="2" id="KW-0813">Transport</keyword>